<evidence type="ECO:0000256" key="1">
    <source>
        <dbReference type="SAM" id="MobiDB-lite"/>
    </source>
</evidence>
<reference evidence="2 3" key="2">
    <citation type="journal article" date="2019" name="G3 (Bethesda)">
        <title>Hybrid Assembly of the Genome of the Entomopathogenic Nematode Steinernema carpocapsae Identifies the X-Chromosome.</title>
        <authorList>
            <person name="Serra L."/>
            <person name="Macchietto M."/>
            <person name="Macias-Munoz A."/>
            <person name="McGill C.J."/>
            <person name="Rodriguez I.M."/>
            <person name="Rodriguez B."/>
            <person name="Murad R."/>
            <person name="Mortazavi A."/>
        </authorList>
    </citation>
    <scope>NUCLEOTIDE SEQUENCE [LARGE SCALE GENOMIC DNA]</scope>
    <source>
        <strain evidence="2 3">ALL</strain>
    </source>
</reference>
<protein>
    <submittedName>
        <fullName evidence="2">Uncharacterized protein</fullName>
    </submittedName>
</protein>
<accession>A0A4U5LXV5</accession>
<feature type="region of interest" description="Disordered" evidence="1">
    <location>
        <begin position="21"/>
        <end position="77"/>
    </location>
</feature>
<comment type="caution">
    <text evidence="2">The sequence shown here is derived from an EMBL/GenBank/DDBJ whole genome shotgun (WGS) entry which is preliminary data.</text>
</comment>
<reference evidence="2 3" key="1">
    <citation type="journal article" date="2015" name="Genome Biol.">
        <title>Comparative genomics of Steinernema reveals deeply conserved gene regulatory networks.</title>
        <authorList>
            <person name="Dillman A.R."/>
            <person name="Macchietto M."/>
            <person name="Porter C.F."/>
            <person name="Rogers A."/>
            <person name="Williams B."/>
            <person name="Antoshechkin I."/>
            <person name="Lee M.M."/>
            <person name="Goodwin Z."/>
            <person name="Lu X."/>
            <person name="Lewis E.E."/>
            <person name="Goodrich-Blair H."/>
            <person name="Stock S.P."/>
            <person name="Adams B.J."/>
            <person name="Sternberg P.W."/>
            <person name="Mortazavi A."/>
        </authorList>
    </citation>
    <scope>NUCLEOTIDE SEQUENCE [LARGE SCALE GENOMIC DNA]</scope>
    <source>
        <strain evidence="2 3">ALL</strain>
    </source>
</reference>
<gene>
    <name evidence="2" type="ORF">L596_028218</name>
</gene>
<dbReference type="Proteomes" id="UP000298663">
    <property type="component" value="Unassembled WGS sequence"/>
</dbReference>
<keyword evidence="3" id="KW-1185">Reference proteome</keyword>
<dbReference type="EMBL" id="AZBU02000011">
    <property type="protein sequence ID" value="TKR61052.1"/>
    <property type="molecule type" value="Genomic_DNA"/>
</dbReference>
<sequence>MPHSGAAAPAAAEQPSSAAIYDKLPLGKSHSTPATTAVDLRVNENFNGTRTNPPRPKLTRAQSVTGSNGSAPDRPLKTIGKIEAALV</sequence>
<evidence type="ECO:0000313" key="3">
    <source>
        <dbReference type="Proteomes" id="UP000298663"/>
    </source>
</evidence>
<name>A0A4U5LXV5_STECR</name>
<feature type="compositionally biased region" description="Polar residues" evidence="1">
    <location>
        <begin position="60"/>
        <end position="70"/>
    </location>
</feature>
<evidence type="ECO:0000313" key="2">
    <source>
        <dbReference type="EMBL" id="TKR61052.1"/>
    </source>
</evidence>
<organism evidence="2 3">
    <name type="scientific">Steinernema carpocapsae</name>
    <name type="common">Entomopathogenic nematode</name>
    <dbReference type="NCBI Taxonomy" id="34508"/>
    <lineage>
        <taxon>Eukaryota</taxon>
        <taxon>Metazoa</taxon>
        <taxon>Ecdysozoa</taxon>
        <taxon>Nematoda</taxon>
        <taxon>Chromadorea</taxon>
        <taxon>Rhabditida</taxon>
        <taxon>Tylenchina</taxon>
        <taxon>Panagrolaimomorpha</taxon>
        <taxon>Strongyloidoidea</taxon>
        <taxon>Steinernematidae</taxon>
        <taxon>Steinernema</taxon>
    </lineage>
</organism>
<dbReference type="AlphaFoldDB" id="A0A4U5LXV5"/>
<proteinExistence type="predicted"/>